<dbReference type="Gene3D" id="3.90.550.10">
    <property type="entry name" value="Spore Coat Polysaccharide Biosynthesis Protein SpsA, Chain A"/>
    <property type="match status" value="1"/>
</dbReference>
<dbReference type="GO" id="GO:0016740">
    <property type="term" value="F:transferase activity"/>
    <property type="evidence" value="ECO:0007669"/>
    <property type="project" value="UniProtKB-KW"/>
</dbReference>
<proteinExistence type="inferred from homology"/>
<protein>
    <submittedName>
        <fullName evidence="3">Glycosyltransferase family 2 protein</fullName>
    </submittedName>
</protein>
<evidence type="ECO:0000259" key="2">
    <source>
        <dbReference type="Pfam" id="PF00535"/>
    </source>
</evidence>
<dbReference type="OrthoDB" id="9815923at2"/>
<accession>A0A345P744</accession>
<dbReference type="InterPro" id="IPR029044">
    <property type="entry name" value="Nucleotide-diphossugar_trans"/>
</dbReference>
<sequence>MTIACSVYIVSLNSAPWLKALLESVRDFAEVIILDSGSTDATYEIAQQFNNVTIQHQDWLGYAAQKAKALSLCRQPWALNLDGDEKLSAELRDEIQSVIAQNEIDGLITPILDSFMGKVANTYTKQHAKVRFFRREKGSYDTAIEAHEKVQVDGIVQPARGVIYHYGLTDISVKVDKNNRYSDLKAKEKNAKGKRPSLLKLVLVMPLVFFKSYVLRRDFLNGQRGFISSMINAFYAFLKEAKLYEYHLKNISVDSKVLDHKPDLQDQ</sequence>
<dbReference type="SUPFAM" id="SSF53448">
    <property type="entry name" value="Nucleotide-diphospho-sugar transferases"/>
    <property type="match status" value="1"/>
</dbReference>
<evidence type="ECO:0000313" key="4">
    <source>
        <dbReference type="Proteomes" id="UP000253940"/>
    </source>
</evidence>
<dbReference type="PANTHER" id="PTHR43630:SF2">
    <property type="entry name" value="GLYCOSYLTRANSFERASE"/>
    <property type="match status" value="1"/>
</dbReference>
<name>A0A345P744_9GAMM</name>
<dbReference type="AlphaFoldDB" id="A0A345P744"/>
<dbReference type="PANTHER" id="PTHR43630">
    <property type="entry name" value="POLY-BETA-1,6-N-ACETYL-D-GLUCOSAMINE SYNTHASE"/>
    <property type="match status" value="1"/>
</dbReference>
<dbReference type="EMBL" id="CP031222">
    <property type="protein sequence ID" value="AXI03103.1"/>
    <property type="molecule type" value="Genomic_DNA"/>
</dbReference>
<dbReference type="CDD" id="cd02511">
    <property type="entry name" value="Beta4Glucosyltransferase"/>
    <property type="match status" value="1"/>
</dbReference>
<evidence type="ECO:0000313" key="3">
    <source>
        <dbReference type="EMBL" id="AXI03103.1"/>
    </source>
</evidence>
<dbReference type="RefSeq" id="WP_114899213.1">
    <property type="nucleotide sequence ID" value="NZ_CP031222.1"/>
</dbReference>
<dbReference type="Pfam" id="PF00535">
    <property type="entry name" value="Glycos_transf_2"/>
    <property type="match status" value="1"/>
</dbReference>
<comment type="similarity">
    <text evidence="1">Belongs to the glycosyltransferase 2 family. WaaE/KdtX subfamily.</text>
</comment>
<dbReference type="KEGG" id="mbah:HYN46_09770"/>
<keyword evidence="3" id="KW-0808">Transferase</keyword>
<evidence type="ECO:0000256" key="1">
    <source>
        <dbReference type="ARBA" id="ARBA00038494"/>
    </source>
</evidence>
<organism evidence="3 4">
    <name type="scientific">Aquirhabdus parva</name>
    <dbReference type="NCBI Taxonomy" id="2283318"/>
    <lineage>
        <taxon>Bacteria</taxon>
        <taxon>Pseudomonadati</taxon>
        <taxon>Pseudomonadota</taxon>
        <taxon>Gammaproteobacteria</taxon>
        <taxon>Moraxellales</taxon>
        <taxon>Moraxellaceae</taxon>
        <taxon>Aquirhabdus</taxon>
    </lineage>
</organism>
<gene>
    <name evidence="3" type="ORF">HYN46_09770</name>
</gene>
<reference evidence="3 4" key="1">
    <citation type="submission" date="2018-07" db="EMBL/GenBank/DDBJ databases">
        <title>Genome sequencing of Moraxellaceae gen. HYN0046.</title>
        <authorList>
            <person name="Kim M."/>
            <person name="Yi H."/>
        </authorList>
    </citation>
    <scope>NUCLEOTIDE SEQUENCE [LARGE SCALE GENOMIC DNA]</scope>
    <source>
        <strain evidence="3 4">HYN0046</strain>
    </source>
</reference>
<dbReference type="InterPro" id="IPR001173">
    <property type="entry name" value="Glyco_trans_2-like"/>
</dbReference>
<keyword evidence="4" id="KW-1185">Reference proteome</keyword>
<dbReference type="Proteomes" id="UP000253940">
    <property type="component" value="Chromosome"/>
</dbReference>
<feature type="domain" description="Glycosyltransferase 2-like" evidence="2">
    <location>
        <begin position="6"/>
        <end position="135"/>
    </location>
</feature>